<dbReference type="Gene3D" id="3.40.50.1360">
    <property type="match status" value="1"/>
</dbReference>
<dbReference type="Pfam" id="PF08220">
    <property type="entry name" value="HTH_DeoR"/>
    <property type="match status" value="1"/>
</dbReference>
<dbReference type="InterPro" id="IPR014036">
    <property type="entry name" value="DeoR-like_C"/>
</dbReference>
<dbReference type="InterPro" id="IPR050313">
    <property type="entry name" value="Carb_Metab_HTH_regulators"/>
</dbReference>
<evidence type="ECO:0000256" key="5">
    <source>
        <dbReference type="ARBA" id="ARBA00024937"/>
    </source>
</evidence>
<keyword evidence="3" id="KW-0805">Transcription regulation</keyword>
<dbReference type="EMBL" id="BAAAPY010000003">
    <property type="protein sequence ID" value="GAA2075766.1"/>
    <property type="molecule type" value="Genomic_DNA"/>
</dbReference>
<accession>A0ABN2VX04</accession>
<keyword evidence="7" id="KW-0238">DNA-binding</keyword>
<keyword evidence="8" id="KW-1185">Reference proteome</keyword>
<dbReference type="SMART" id="SM00420">
    <property type="entry name" value="HTH_DEOR"/>
    <property type="match status" value="1"/>
</dbReference>
<reference evidence="7 8" key="1">
    <citation type="journal article" date="2019" name="Int. J. Syst. Evol. Microbiol.">
        <title>The Global Catalogue of Microorganisms (GCM) 10K type strain sequencing project: providing services to taxonomists for standard genome sequencing and annotation.</title>
        <authorList>
            <consortium name="The Broad Institute Genomics Platform"/>
            <consortium name="The Broad Institute Genome Sequencing Center for Infectious Disease"/>
            <person name="Wu L."/>
            <person name="Ma J."/>
        </authorList>
    </citation>
    <scope>NUCLEOTIDE SEQUENCE [LARGE SCALE GENOMIC DNA]</scope>
    <source>
        <strain evidence="7 8">JCM 15749</strain>
    </source>
</reference>
<evidence type="ECO:0000313" key="7">
    <source>
        <dbReference type="EMBL" id="GAA2075766.1"/>
    </source>
</evidence>
<dbReference type="PROSITE" id="PS51000">
    <property type="entry name" value="HTH_DEOR_2"/>
    <property type="match status" value="1"/>
</dbReference>
<comment type="function">
    <text evidence="5">Repressor of the lactose catabolism operon. Galactose-6-phosphate is the inducer.</text>
</comment>
<dbReference type="GO" id="GO:0003677">
    <property type="term" value="F:DNA binding"/>
    <property type="evidence" value="ECO:0007669"/>
    <property type="project" value="UniProtKB-KW"/>
</dbReference>
<dbReference type="Gene3D" id="1.10.10.10">
    <property type="entry name" value="Winged helix-like DNA-binding domain superfamily/Winged helix DNA-binding domain"/>
    <property type="match status" value="1"/>
</dbReference>
<organism evidence="7 8">
    <name type="scientific">Aeromicrobium halocynthiae</name>
    <dbReference type="NCBI Taxonomy" id="560557"/>
    <lineage>
        <taxon>Bacteria</taxon>
        <taxon>Bacillati</taxon>
        <taxon>Actinomycetota</taxon>
        <taxon>Actinomycetes</taxon>
        <taxon>Propionibacteriales</taxon>
        <taxon>Nocardioidaceae</taxon>
        <taxon>Aeromicrobium</taxon>
    </lineage>
</organism>
<dbReference type="SUPFAM" id="SSF100950">
    <property type="entry name" value="NagB/RpiA/CoA transferase-like"/>
    <property type="match status" value="1"/>
</dbReference>
<evidence type="ECO:0000256" key="2">
    <source>
        <dbReference type="ARBA" id="ARBA00022491"/>
    </source>
</evidence>
<dbReference type="InterPro" id="IPR036388">
    <property type="entry name" value="WH-like_DNA-bd_sf"/>
</dbReference>
<dbReference type="Proteomes" id="UP001501480">
    <property type="component" value="Unassembled WGS sequence"/>
</dbReference>
<dbReference type="PRINTS" id="PR00037">
    <property type="entry name" value="HTHLACR"/>
</dbReference>
<dbReference type="SMART" id="SM01134">
    <property type="entry name" value="DeoRC"/>
    <property type="match status" value="1"/>
</dbReference>
<dbReference type="PANTHER" id="PTHR30363:SF4">
    <property type="entry name" value="GLYCEROL-3-PHOSPHATE REGULON REPRESSOR"/>
    <property type="match status" value="1"/>
</dbReference>
<dbReference type="PANTHER" id="PTHR30363">
    <property type="entry name" value="HTH-TYPE TRANSCRIPTIONAL REGULATOR SRLR-RELATED"/>
    <property type="match status" value="1"/>
</dbReference>
<dbReference type="InterPro" id="IPR037171">
    <property type="entry name" value="NagB/RpiA_transferase-like"/>
</dbReference>
<evidence type="ECO:0000256" key="1">
    <source>
        <dbReference type="ARBA" id="ARBA00021390"/>
    </source>
</evidence>
<name>A0ABN2VX04_9ACTN</name>
<comment type="caution">
    <text evidence="7">The sequence shown here is derived from an EMBL/GenBank/DDBJ whole genome shotgun (WGS) entry which is preliminary data.</text>
</comment>
<protein>
    <recommendedName>
        <fullName evidence="1">Lactose phosphotransferase system repressor</fullName>
    </recommendedName>
</protein>
<gene>
    <name evidence="7" type="ORF">GCM10009821_13670</name>
</gene>
<evidence type="ECO:0000256" key="3">
    <source>
        <dbReference type="ARBA" id="ARBA00023015"/>
    </source>
</evidence>
<proteinExistence type="predicted"/>
<keyword evidence="4" id="KW-0804">Transcription</keyword>
<evidence type="ECO:0000259" key="6">
    <source>
        <dbReference type="PROSITE" id="PS51000"/>
    </source>
</evidence>
<feature type="domain" description="HTH deoR-type" evidence="6">
    <location>
        <begin position="1"/>
        <end position="49"/>
    </location>
</feature>
<evidence type="ECO:0000256" key="4">
    <source>
        <dbReference type="ARBA" id="ARBA00023163"/>
    </source>
</evidence>
<dbReference type="SUPFAM" id="SSF46785">
    <property type="entry name" value="Winged helix' DNA-binding domain"/>
    <property type="match status" value="1"/>
</dbReference>
<keyword evidence="2" id="KW-0678">Repressor</keyword>
<evidence type="ECO:0000313" key="8">
    <source>
        <dbReference type="Proteomes" id="UP001501480"/>
    </source>
</evidence>
<dbReference type="InterPro" id="IPR036390">
    <property type="entry name" value="WH_DNA-bd_sf"/>
</dbReference>
<sequence length="246" mass="25623">MTERLGRDGRVSVGDAARDLGVSGETIRRDLDALERHGLVRRVHGGAVARSAVQATELGLSDREERSGREKLRIAAAAAEHLPADGGTVLVDAGTSTAALVEQLPVGSSLTVVTHGTVVAAMLSRREDVDLVVVGGRVRGRTAAAVGSDVVSTYARLRADVAFLGANGVSAERGLTTPDFDEAAVKRSVVAAARRSIVLADSSKLDTEYLVTFAALDAIDLLITDDGADPDHVARLRDAGLEVQLA</sequence>
<dbReference type="InterPro" id="IPR001034">
    <property type="entry name" value="DeoR_HTH"/>
</dbReference>
<dbReference type="Pfam" id="PF00455">
    <property type="entry name" value="DeoRC"/>
    <property type="match status" value="1"/>
</dbReference>